<comment type="caution">
    <text evidence="1">The sequence shown here is derived from an EMBL/GenBank/DDBJ whole genome shotgun (WGS) entry which is preliminary data.</text>
</comment>
<proteinExistence type="predicted"/>
<protein>
    <submittedName>
        <fullName evidence="1">Uncharacterized protein</fullName>
    </submittedName>
</protein>
<name>A0ACB9DTR4_CICIN</name>
<evidence type="ECO:0000313" key="2">
    <source>
        <dbReference type="Proteomes" id="UP001055811"/>
    </source>
</evidence>
<dbReference type="Proteomes" id="UP001055811">
    <property type="component" value="Linkage Group LG04"/>
</dbReference>
<reference evidence="1 2" key="2">
    <citation type="journal article" date="2022" name="Mol. Ecol. Resour.">
        <title>The genomes of chicory, endive, great burdock and yacon provide insights into Asteraceae paleo-polyploidization history and plant inulin production.</title>
        <authorList>
            <person name="Fan W."/>
            <person name="Wang S."/>
            <person name="Wang H."/>
            <person name="Wang A."/>
            <person name="Jiang F."/>
            <person name="Liu H."/>
            <person name="Zhao H."/>
            <person name="Xu D."/>
            <person name="Zhang Y."/>
        </authorList>
    </citation>
    <scope>NUCLEOTIDE SEQUENCE [LARGE SCALE GENOMIC DNA]</scope>
    <source>
        <strain evidence="2">cv. Punajuju</strain>
        <tissue evidence="1">Leaves</tissue>
    </source>
</reference>
<organism evidence="1 2">
    <name type="scientific">Cichorium intybus</name>
    <name type="common">Chicory</name>
    <dbReference type="NCBI Taxonomy" id="13427"/>
    <lineage>
        <taxon>Eukaryota</taxon>
        <taxon>Viridiplantae</taxon>
        <taxon>Streptophyta</taxon>
        <taxon>Embryophyta</taxon>
        <taxon>Tracheophyta</taxon>
        <taxon>Spermatophyta</taxon>
        <taxon>Magnoliopsida</taxon>
        <taxon>eudicotyledons</taxon>
        <taxon>Gunneridae</taxon>
        <taxon>Pentapetalae</taxon>
        <taxon>asterids</taxon>
        <taxon>campanulids</taxon>
        <taxon>Asterales</taxon>
        <taxon>Asteraceae</taxon>
        <taxon>Cichorioideae</taxon>
        <taxon>Cichorieae</taxon>
        <taxon>Cichoriinae</taxon>
        <taxon>Cichorium</taxon>
    </lineage>
</organism>
<evidence type="ECO:0000313" key="1">
    <source>
        <dbReference type="EMBL" id="KAI3749703.1"/>
    </source>
</evidence>
<dbReference type="EMBL" id="CM042012">
    <property type="protein sequence ID" value="KAI3749703.1"/>
    <property type="molecule type" value="Genomic_DNA"/>
</dbReference>
<accession>A0ACB9DTR4</accession>
<sequence length="71" mass="8191">MLLPGGFRCRIREWMREAGYQMPYNRSSPSGIKNVPLKVWGFADWGTGSNEDQEFNLYGARDQADMAFLEK</sequence>
<reference evidence="2" key="1">
    <citation type="journal article" date="2022" name="Mol. Ecol. Resour.">
        <title>The genomes of chicory, endive, great burdock and yacon provide insights into Asteraceae palaeo-polyploidization history and plant inulin production.</title>
        <authorList>
            <person name="Fan W."/>
            <person name="Wang S."/>
            <person name="Wang H."/>
            <person name="Wang A."/>
            <person name="Jiang F."/>
            <person name="Liu H."/>
            <person name="Zhao H."/>
            <person name="Xu D."/>
            <person name="Zhang Y."/>
        </authorList>
    </citation>
    <scope>NUCLEOTIDE SEQUENCE [LARGE SCALE GENOMIC DNA]</scope>
    <source>
        <strain evidence="2">cv. Punajuju</strain>
    </source>
</reference>
<gene>
    <name evidence="1" type="ORF">L2E82_20319</name>
</gene>
<keyword evidence="2" id="KW-1185">Reference proteome</keyword>